<keyword evidence="7 10" id="KW-0539">Nucleus</keyword>
<dbReference type="AlphaFoldDB" id="A0A1D8NGR8"/>
<comment type="subcellular location">
    <subcellularLocation>
        <location evidence="10">Nucleus</location>
    </subcellularLocation>
    <subcellularLocation>
        <location evidence="10">Chromosome</location>
        <location evidence="10">Centromere</location>
        <location evidence="10">Kinetochore</location>
    </subcellularLocation>
</comment>
<sequence>MDPIDLLRDVAKSFSTNEEIASTERVSVDITRLSLFREAKLAEARDKLQDQIRQRDLCQESVAGDSTTSERTQHVHELEREKMRLARAINDLEETLNATQAATSKLNAELELVEKESQQPIESAVENDSSAALQLKLFRTLGVTFDAEKPEKYTKCMIRSNTTSNVATLDLNVKEYSGFFITNYIWDKL</sequence>
<feature type="coiled-coil region" evidence="11">
    <location>
        <begin position="41"/>
        <end position="116"/>
    </location>
</feature>
<dbReference type="CDD" id="cd11565">
    <property type="entry name" value="RWD_Spc24"/>
    <property type="match status" value="1"/>
</dbReference>
<dbReference type="SUPFAM" id="SSF143026">
    <property type="entry name" value="Kinetochore globular domain"/>
    <property type="match status" value="1"/>
</dbReference>
<evidence type="ECO:0000256" key="7">
    <source>
        <dbReference type="ARBA" id="ARBA00023242"/>
    </source>
</evidence>
<dbReference type="GO" id="GO:0007059">
    <property type="term" value="P:chromosome segregation"/>
    <property type="evidence" value="ECO:0007669"/>
    <property type="project" value="TreeGrafter"/>
</dbReference>
<dbReference type="PANTHER" id="PTHR22142:SF2">
    <property type="entry name" value="KINETOCHORE PROTEIN SPC24"/>
    <property type="match status" value="1"/>
</dbReference>
<dbReference type="GO" id="GO:0008017">
    <property type="term" value="F:microtubule binding"/>
    <property type="evidence" value="ECO:0007669"/>
    <property type="project" value="TreeGrafter"/>
</dbReference>
<keyword evidence="4 10" id="KW-0498">Mitosis</keyword>
<evidence type="ECO:0000256" key="9">
    <source>
        <dbReference type="ARBA" id="ARBA00023328"/>
    </source>
</evidence>
<dbReference type="GO" id="GO:0031262">
    <property type="term" value="C:Ndc80 complex"/>
    <property type="evidence" value="ECO:0007669"/>
    <property type="project" value="TreeGrafter"/>
</dbReference>
<name>A0A1D8NGR8_YARLL</name>
<keyword evidence="5 10" id="KW-0995">Kinetochore</keyword>
<dbReference type="PANTHER" id="PTHR22142">
    <property type="match status" value="1"/>
</dbReference>
<dbReference type="SMR" id="A0A1D8NGR8"/>
<dbReference type="EMBL" id="CP017557">
    <property type="protein sequence ID" value="AOW04832.1"/>
    <property type="molecule type" value="Genomic_DNA"/>
</dbReference>
<evidence type="ECO:0000256" key="2">
    <source>
        <dbReference type="ARBA" id="ARBA00022454"/>
    </source>
</evidence>
<evidence type="ECO:0000256" key="11">
    <source>
        <dbReference type="SAM" id="Coils"/>
    </source>
</evidence>
<dbReference type="OMA" id="NMSVEDE"/>
<evidence type="ECO:0000256" key="3">
    <source>
        <dbReference type="ARBA" id="ARBA00022618"/>
    </source>
</evidence>
<proteinExistence type="inferred from homology"/>
<dbReference type="Gene3D" id="3.30.160.430">
    <property type="match status" value="1"/>
</dbReference>
<evidence type="ECO:0000313" key="12">
    <source>
        <dbReference type="EMBL" id="AOW04832.1"/>
    </source>
</evidence>
<protein>
    <recommendedName>
        <fullName evidence="10">Kinetochore protein Spc24</fullName>
    </recommendedName>
</protein>
<dbReference type="Pfam" id="PF08286">
    <property type="entry name" value="Spc24"/>
    <property type="match status" value="1"/>
</dbReference>
<evidence type="ECO:0000256" key="8">
    <source>
        <dbReference type="ARBA" id="ARBA00023306"/>
    </source>
</evidence>
<keyword evidence="8 10" id="KW-0131">Cell cycle</keyword>
<dbReference type="Proteomes" id="UP000182444">
    <property type="component" value="Chromosome 1E"/>
</dbReference>
<comment type="subunit">
    <text evidence="10">Component of the NDC80 complex.</text>
</comment>
<keyword evidence="3 10" id="KW-0132">Cell division</keyword>
<evidence type="ECO:0000256" key="4">
    <source>
        <dbReference type="ARBA" id="ARBA00022776"/>
    </source>
</evidence>
<evidence type="ECO:0000256" key="1">
    <source>
        <dbReference type="ARBA" id="ARBA00007804"/>
    </source>
</evidence>
<dbReference type="GO" id="GO:0005634">
    <property type="term" value="C:nucleus"/>
    <property type="evidence" value="ECO:0007669"/>
    <property type="project" value="UniProtKB-SubCell"/>
</dbReference>
<dbReference type="KEGG" id="yli:2912075"/>
<dbReference type="eggNOG" id="ENOG502S52R">
    <property type="taxonomic scope" value="Eukaryota"/>
</dbReference>
<comment type="function">
    <text evidence="10">Acts as a component of the essential kinetochore-associated NDC80 complex, which is required for chromosome segregation and spindle checkpoint activity.</text>
</comment>
<accession>A0A1D8NGR8</accession>
<keyword evidence="6 11" id="KW-0175">Coiled coil</keyword>
<evidence type="ECO:0000313" key="13">
    <source>
        <dbReference type="Proteomes" id="UP000182444"/>
    </source>
</evidence>
<evidence type="ECO:0000256" key="5">
    <source>
        <dbReference type="ARBA" id="ARBA00022838"/>
    </source>
</evidence>
<dbReference type="GO" id="GO:0051301">
    <property type="term" value="P:cell division"/>
    <property type="evidence" value="ECO:0007669"/>
    <property type="project" value="UniProtKB-UniRule"/>
</dbReference>
<dbReference type="VEuPathDB" id="FungiDB:YALI0_E01980g"/>
<reference evidence="12 13" key="1">
    <citation type="journal article" date="2016" name="PLoS ONE">
        <title>Sequence Assembly of Yarrowia lipolytica Strain W29/CLIB89 Shows Transposable Element Diversity.</title>
        <authorList>
            <person name="Magnan C."/>
            <person name="Yu J."/>
            <person name="Chang I."/>
            <person name="Jahn E."/>
            <person name="Kanomata Y."/>
            <person name="Wu J."/>
            <person name="Zeller M."/>
            <person name="Oakes M."/>
            <person name="Baldi P."/>
            <person name="Sandmeyer S."/>
        </authorList>
    </citation>
    <scope>NUCLEOTIDE SEQUENCE [LARGE SCALE GENOMIC DNA]</scope>
    <source>
        <strain evidence="13">CLIB89(W29)</strain>
    </source>
</reference>
<dbReference type="InterPro" id="IPR038066">
    <property type="entry name" value="Spc24_Fungi_globular_sf"/>
</dbReference>
<dbReference type="InterPro" id="IPR013252">
    <property type="entry name" value="Ndc80_Spc24"/>
</dbReference>
<evidence type="ECO:0000256" key="10">
    <source>
        <dbReference type="RuleBase" id="RU368011"/>
    </source>
</evidence>
<gene>
    <name evidence="12" type="ORF">YALI1_E02454g</name>
</gene>
<dbReference type="VEuPathDB" id="FungiDB:YALI1_E02454g"/>
<keyword evidence="2 10" id="KW-0158">Chromosome</keyword>
<dbReference type="RefSeq" id="XP_503439.3">
    <property type="nucleotide sequence ID" value="XM_503439.3"/>
</dbReference>
<keyword evidence="9 10" id="KW-0137">Centromere</keyword>
<evidence type="ECO:0000256" key="6">
    <source>
        <dbReference type="ARBA" id="ARBA00023054"/>
    </source>
</evidence>
<dbReference type="GeneID" id="2912075"/>
<comment type="similarity">
    <text evidence="1 10">Belongs to the SPC24 family.</text>
</comment>
<organism evidence="12 13">
    <name type="scientific">Yarrowia lipolytica</name>
    <name type="common">Candida lipolytica</name>
    <dbReference type="NCBI Taxonomy" id="4952"/>
    <lineage>
        <taxon>Eukaryota</taxon>
        <taxon>Fungi</taxon>
        <taxon>Dikarya</taxon>
        <taxon>Ascomycota</taxon>
        <taxon>Saccharomycotina</taxon>
        <taxon>Dipodascomycetes</taxon>
        <taxon>Dipodascales</taxon>
        <taxon>Dipodascales incertae sedis</taxon>
        <taxon>Yarrowia</taxon>
    </lineage>
</organism>